<gene>
    <name evidence="5 6" type="primary">rlmH</name>
    <name evidence="6" type="ORF">QGN29_07715</name>
</gene>
<dbReference type="GO" id="GO:0070038">
    <property type="term" value="F:rRNA (pseudouridine-N3-)-methyltransferase activity"/>
    <property type="evidence" value="ECO:0007669"/>
    <property type="project" value="UniProtKB-UniRule"/>
</dbReference>
<dbReference type="Pfam" id="PF02590">
    <property type="entry name" value="SPOUT_MTase"/>
    <property type="match status" value="1"/>
</dbReference>
<dbReference type="Gene3D" id="3.40.1280.10">
    <property type="match status" value="1"/>
</dbReference>
<evidence type="ECO:0000256" key="3">
    <source>
        <dbReference type="ARBA" id="ARBA00022691"/>
    </source>
</evidence>
<evidence type="ECO:0000313" key="6">
    <source>
        <dbReference type="EMBL" id="WND01444.1"/>
    </source>
</evidence>
<dbReference type="PANTHER" id="PTHR33603">
    <property type="entry name" value="METHYLTRANSFERASE"/>
    <property type="match status" value="1"/>
</dbReference>
<feature type="binding site" evidence="5">
    <location>
        <position position="101"/>
    </location>
    <ligand>
        <name>S-adenosyl-L-methionine</name>
        <dbReference type="ChEBI" id="CHEBI:59789"/>
    </ligand>
</feature>
<dbReference type="EMBL" id="CP123872">
    <property type="protein sequence ID" value="WND01444.1"/>
    <property type="molecule type" value="Genomic_DNA"/>
</dbReference>
<dbReference type="SUPFAM" id="SSF75217">
    <property type="entry name" value="alpha/beta knot"/>
    <property type="match status" value="1"/>
</dbReference>
<dbReference type="KEGG" id="tmk:QGN29_07715"/>
<keyword evidence="1 5" id="KW-0489">Methyltransferase</keyword>
<dbReference type="InterPro" id="IPR003742">
    <property type="entry name" value="RlmH-like"/>
</dbReference>
<keyword evidence="7" id="KW-1185">Reference proteome</keyword>
<comment type="function">
    <text evidence="5">Specifically methylates the pseudouridine at position 1915 (m3Psi1915) in 23S rRNA.</text>
</comment>
<dbReference type="AlphaFoldDB" id="A0AA52EF82"/>
<keyword evidence="3 5" id="KW-0949">S-adenosyl-L-methionine</keyword>
<dbReference type="PIRSF" id="PIRSF004505">
    <property type="entry name" value="MT_bac"/>
    <property type="match status" value="1"/>
</dbReference>
<comment type="subunit">
    <text evidence="5">Homodimer.</text>
</comment>
<organism evidence="6 7">
    <name type="scientific">Temperatibacter marinus</name>
    <dbReference type="NCBI Taxonomy" id="1456591"/>
    <lineage>
        <taxon>Bacteria</taxon>
        <taxon>Pseudomonadati</taxon>
        <taxon>Pseudomonadota</taxon>
        <taxon>Alphaproteobacteria</taxon>
        <taxon>Kordiimonadales</taxon>
        <taxon>Temperatibacteraceae</taxon>
        <taxon>Temperatibacter</taxon>
    </lineage>
</organism>
<dbReference type="InterPro" id="IPR029026">
    <property type="entry name" value="tRNA_m1G_MTases_N"/>
</dbReference>
<dbReference type="InterPro" id="IPR029028">
    <property type="entry name" value="Alpha/beta_knot_MTases"/>
</dbReference>
<dbReference type="PANTHER" id="PTHR33603:SF1">
    <property type="entry name" value="RIBOSOMAL RNA LARGE SUBUNIT METHYLTRANSFERASE H"/>
    <property type="match status" value="1"/>
</dbReference>
<feature type="binding site" evidence="5">
    <location>
        <position position="69"/>
    </location>
    <ligand>
        <name>S-adenosyl-L-methionine</name>
        <dbReference type="ChEBI" id="CHEBI:59789"/>
    </ligand>
</feature>
<proteinExistence type="inferred from homology"/>
<dbReference type="EC" id="2.1.1.177" evidence="5"/>
<sequence>MRIKLLAFGKMGRGPEYTLFQEYISRLPWKVDVQEFEIKKPAATPDLRKKEEAEKLLAAIPDGSAVIVLDERGKDYSSRSLAEKIDSIHLQGFNQLTFIIGGADGLDETVRKKANLLLSLGKNTWPHMLLRVMLAEQIYRIWSIGAGHPYHRD</sequence>
<comment type="similarity">
    <text evidence="4 5">Belongs to the RNA methyltransferase RlmH family.</text>
</comment>
<evidence type="ECO:0000256" key="4">
    <source>
        <dbReference type="ARBA" id="ARBA00038303"/>
    </source>
</evidence>
<dbReference type="GO" id="GO:0005737">
    <property type="term" value="C:cytoplasm"/>
    <property type="evidence" value="ECO:0007669"/>
    <property type="project" value="UniProtKB-SubCell"/>
</dbReference>
<evidence type="ECO:0000256" key="2">
    <source>
        <dbReference type="ARBA" id="ARBA00022679"/>
    </source>
</evidence>
<dbReference type="CDD" id="cd18081">
    <property type="entry name" value="RlmH-like"/>
    <property type="match status" value="1"/>
</dbReference>
<name>A0AA52EF82_9PROT</name>
<keyword evidence="2 5" id="KW-0808">Transferase</keyword>
<evidence type="ECO:0000313" key="7">
    <source>
        <dbReference type="Proteomes" id="UP001268683"/>
    </source>
</evidence>
<comment type="caution">
    <text evidence="5">Lacks conserved residue(s) required for the propagation of feature annotation.</text>
</comment>
<dbReference type="NCBIfam" id="NF000989">
    <property type="entry name" value="PRK00103.2-3"/>
    <property type="match status" value="1"/>
</dbReference>
<comment type="subcellular location">
    <subcellularLocation>
        <location evidence="5">Cytoplasm</location>
    </subcellularLocation>
</comment>
<keyword evidence="5" id="KW-0963">Cytoplasm</keyword>
<dbReference type="Proteomes" id="UP001268683">
    <property type="component" value="Chromosome"/>
</dbReference>
<dbReference type="RefSeq" id="WP_310797272.1">
    <property type="nucleotide sequence ID" value="NZ_CP123872.1"/>
</dbReference>
<evidence type="ECO:0000256" key="5">
    <source>
        <dbReference type="HAMAP-Rule" id="MF_00658"/>
    </source>
</evidence>
<protein>
    <recommendedName>
        <fullName evidence="5">Ribosomal RNA large subunit methyltransferase H</fullName>
        <ecNumber evidence="5">2.1.1.177</ecNumber>
    </recommendedName>
    <alternativeName>
        <fullName evidence="5">23S rRNA (pseudouridine1915-N3)-methyltransferase</fullName>
    </alternativeName>
    <alternativeName>
        <fullName evidence="5">23S rRNA m3Psi1915 methyltransferase</fullName>
    </alternativeName>
    <alternativeName>
        <fullName evidence="5">rRNA (pseudouridine-N3-)-methyltransferase RlmH</fullName>
    </alternativeName>
</protein>
<keyword evidence="5" id="KW-0698">rRNA processing</keyword>
<comment type="catalytic activity">
    <reaction evidence="5">
        <text>pseudouridine(1915) in 23S rRNA + S-adenosyl-L-methionine = N(3)-methylpseudouridine(1915) in 23S rRNA + S-adenosyl-L-homocysteine + H(+)</text>
        <dbReference type="Rhea" id="RHEA:42752"/>
        <dbReference type="Rhea" id="RHEA-COMP:10221"/>
        <dbReference type="Rhea" id="RHEA-COMP:10222"/>
        <dbReference type="ChEBI" id="CHEBI:15378"/>
        <dbReference type="ChEBI" id="CHEBI:57856"/>
        <dbReference type="ChEBI" id="CHEBI:59789"/>
        <dbReference type="ChEBI" id="CHEBI:65314"/>
        <dbReference type="ChEBI" id="CHEBI:74486"/>
        <dbReference type="EC" id="2.1.1.177"/>
    </reaction>
</comment>
<dbReference type="HAMAP" id="MF_00658">
    <property type="entry name" value="23SrRNA_methyltr_H"/>
    <property type="match status" value="1"/>
</dbReference>
<evidence type="ECO:0000256" key="1">
    <source>
        <dbReference type="ARBA" id="ARBA00022603"/>
    </source>
</evidence>
<accession>A0AA52EF82</accession>
<reference evidence="6" key="1">
    <citation type="submission" date="2023-04" db="EMBL/GenBank/DDBJ databases">
        <title>Complete genome sequence of Temperatibacter marinus.</title>
        <authorList>
            <person name="Rong J.-C."/>
            <person name="Yi M.-L."/>
            <person name="Zhao Q."/>
        </authorList>
    </citation>
    <scope>NUCLEOTIDE SEQUENCE</scope>
    <source>
        <strain evidence="6">NBRC 110045</strain>
    </source>
</reference>